<proteinExistence type="inferred from homology"/>
<dbReference type="Proteomes" id="UP000077342">
    <property type="component" value="Unassembled WGS sequence"/>
</dbReference>
<gene>
    <name evidence="7" type="ORF">A4G28_19245</name>
</gene>
<evidence type="ECO:0000256" key="2">
    <source>
        <dbReference type="ARBA" id="ARBA00022723"/>
    </source>
</evidence>
<protein>
    <submittedName>
        <fullName evidence="7">Arylsulfatase</fullName>
    </submittedName>
</protein>
<keyword evidence="5" id="KW-1133">Transmembrane helix</keyword>
<dbReference type="InterPro" id="IPR017850">
    <property type="entry name" value="Alkaline_phosphatase_core_sf"/>
</dbReference>
<dbReference type="Gene3D" id="3.40.720.10">
    <property type="entry name" value="Alkaline Phosphatase, subunit A"/>
    <property type="match status" value="1"/>
</dbReference>
<evidence type="ECO:0000259" key="6">
    <source>
        <dbReference type="Pfam" id="PF00884"/>
    </source>
</evidence>
<dbReference type="EMBL" id="LWCI01000016">
    <property type="protein sequence ID" value="KZS67716.1"/>
    <property type="molecule type" value="Genomic_DNA"/>
</dbReference>
<sequence length="971" mass="105589">MSEDSALVIVAGYQDIDSARHDFENLTGRANAKTLPLQGAVLVGKDDEGNPVLLDTGNRLGRRGAAWGAGVGLAVGLFSPALLAAGLVGGAVGAATGALAGTFAHHRIKSGLADKIGQVLSAGSAVIIVVTPAAGRLPVEQTLAGSPMKSVAELSHSTLRSLGAALQEAMGKFNPDRTKLPMPQRSFGGTIGRTMAESVGDWTIVPGASAPDNAPNVLIVLIDDAGFGGPDTFGGGIRTPTLSRVAQNGLAYNRFHVTAVCSPTRSALLTGRNHHRVGFGSVCEFPGPFPGYSTVKPQSCAALPRILRDNGYVTAAFGKWHLTPDNVQGASGPFDNWPLGWGFDHFWGFPSGAAGQYDPIITQDNSVIGIPEGQHGKPYFFPDDLTDKAVEWLHTVRAQSTTKPWLLYYSTGATHAPHHVFKEWADKYRGQFDEGWDVYRQKTFERQKQLGIIPPDTELTERPELFPAWDSLSDTQKKLYARQMEVFAGFSENADWNVGRLLDAIEDLGEADNTLVFYIWGDNGASMEGTNTGSFNEMTFLNGLDLDADQQLALIEQYGGIEALGDEFTAPHFASGWAHANNTPFQWGKQMASHLGGTRDPMVVAWPARIRPDGQVRGQFTHCIDIAPTVLAAIGLPEPTSVDGFEQEPMDGTSFLHTFDDPAAEERHTVQYFENFGSRAIYRDGWWAGARLDRAPWDLSPQTMRRFAPGEYDPDQDIWELYYLPDDFSQAKDLAAEHPDKLAELRQLWWQEAERNRVLPLLGGLAVMFGDLPPLPTTTRFAFQGDVQNIQRGMVPRIFGRSYAIEGRLHIPDSGAQGVIVANADFMGGFVLWVDEQQRLHHTYSFLGVETYRQVSTEPLPTGDVTARMVFETEQPEVGSGGKVTLWAGDRLIGEGRLPQTVSLSFTSYAGMDIGRDNGLVVDRDYEDKAPYAFTGTVKEVIFDLKPVHPDAEKALHEHASVQAVGQGAAG</sequence>
<keyword evidence="4" id="KW-0106">Calcium</keyword>
<dbReference type="RefSeq" id="WP_075509215.1">
    <property type="nucleotide sequence ID" value="NZ_CP089224.1"/>
</dbReference>
<dbReference type="PANTHER" id="PTHR42693:SF43">
    <property type="entry name" value="BLL2667 PROTEIN"/>
    <property type="match status" value="1"/>
</dbReference>
<feature type="transmembrane region" description="Helical" evidence="5">
    <location>
        <begin position="116"/>
        <end position="135"/>
    </location>
</feature>
<dbReference type="GO" id="GO:0046872">
    <property type="term" value="F:metal ion binding"/>
    <property type="evidence" value="ECO:0007669"/>
    <property type="project" value="UniProtKB-KW"/>
</dbReference>
<evidence type="ECO:0000256" key="1">
    <source>
        <dbReference type="ARBA" id="ARBA00008779"/>
    </source>
</evidence>
<dbReference type="FunFam" id="3.40.720.10:FF:000038">
    <property type="entry name" value="Arylsulfatase AtsA"/>
    <property type="match status" value="1"/>
</dbReference>
<dbReference type="Pfam" id="PF06897">
    <property type="entry name" value="DUF1269"/>
    <property type="match status" value="1"/>
</dbReference>
<feature type="domain" description="Sulfatase N-terminal" evidence="6">
    <location>
        <begin position="215"/>
        <end position="635"/>
    </location>
</feature>
<comment type="similarity">
    <text evidence="1">Belongs to the sulfatase family.</text>
</comment>
<comment type="caution">
    <text evidence="7">The sequence shown here is derived from an EMBL/GenBank/DDBJ whole genome shotgun (WGS) entry which is preliminary data.</text>
</comment>
<dbReference type="Gene3D" id="3.30.1120.10">
    <property type="match status" value="1"/>
</dbReference>
<keyword evidence="3" id="KW-0378">Hydrolase</keyword>
<keyword evidence="5" id="KW-0812">Transmembrane</keyword>
<evidence type="ECO:0000256" key="5">
    <source>
        <dbReference type="SAM" id="Phobius"/>
    </source>
</evidence>
<evidence type="ECO:0000313" key="8">
    <source>
        <dbReference type="Proteomes" id="UP000077342"/>
    </source>
</evidence>
<dbReference type="SUPFAM" id="SSF53649">
    <property type="entry name" value="Alkaline phosphatase-like"/>
    <property type="match status" value="1"/>
</dbReference>
<dbReference type="GO" id="GO:0016787">
    <property type="term" value="F:hydrolase activity"/>
    <property type="evidence" value="ECO:0007669"/>
    <property type="project" value="UniProtKB-KW"/>
</dbReference>
<dbReference type="AlphaFoldDB" id="A0A162FRQ5"/>
<evidence type="ECO:0000313" key="7">
    <source>
        <dbReference type="EMBL" id="KZS67716.1"/>
    </source>
</evidence>
<feature type="transmembrane region" description="Helical" evidence="5">
    <location>
        <begin position="81"/>
        <end position="104"/>
    </location>
</feature>
<dbReference type="PROSITE" id="PS00523">
    <property type="entry name" value="SULFATASE_1"/>
    <property type="match status" value="1"/>
</dbReference>
<dbReference type="CDD" id="cd16025">
    <property type="entry name" value="PAS_like"/>
    <property type="match status" value="1"/>
</dbReference>
<accession>A0A162FRQ5</accession>
<dbReference type="PANTHER" id="PTHR42693">
    <property type="entry name" value="ARYLSULFATASE FAMILY MEMBER"/>
    <property type="match status" value="1"/>
</dbReference>
<reference evidence="8" key="1">
    <citation type="submission" date="2016-04" db="EMBL/GenBank/DDBJ databases">
        <authorList>
            <person name="Strapagiel D."/>
            <person name="Borowka P."/>
            <person name="Marciniak B."/>
            <person name="Bakula Z."/>
            <person name="Van Ingen J."/>
            <person name="Safianowska A."/>
            <person name="Dziadek J."/>
            <person name="Jagielski T."/>
        </authorList>
    </citation>
    <scope>NUCLEOTIDE SEQUENCE [LARGE SCALE GENOMIC DNA]</scope>
    <source>
        <strain evidence="8">1010001458</strain>
    </source>
</reference>
<dbReference type="InterPro" id="IPR000917">
    <property type="entry name" value="Sulfatase_N"/>
</dbReference>
<name>A0A162FRQ5_9MYCO</name>
<dbReference type="InterPro" id="IPR009200">
    <property type="entry name" value="DUF1269_membrane"/>
</dbReference>
<dbReference type="Pfam" id="PF00884">
    <property type="entry name" value="Sulfatase"/>
    <property type="match status" value="1"/>
</dbReference>
<dbReference type="InterPro" id="IPR024607">
    <property type="entry name" value="Sulfatase_CS"/>
</dbReference>
<keyword evidence="2" id="KW-0479">Metal-binding</keyword>
<evidence type="ECO:0000256" key="4">
    <source>
        <dbReference type="ARBA" id="ARBA00022837"/>
    </source>
</evidence>
<keyword evidence="8" id="KW-1185">Reference proteome</keyword>
<keyword evidence="5" id="KW-0472">Membrane</keyword>
<evidence type="ECO:0000256" key="3">
    <source>
        <dbReference type="ARBA" id="ARBA00022801"/>
    </source>
</evidence>
<organism evidence="7 8">
    <name type="scientific">Mycobacterium ostraviense</name>
    <dbReference type="NCBI Taxonomy" id="2738409"/>
    <lineage>
        <taxon>Bacteria</taxon>
        <taxon>Bacillati</taxon>
        <taxon>Actinomycetota</taxon>
        <taxon>Actinomycetes</taxon>
        <taxon>Mycobacteriales</taxon>
        <taxon>Mycobacteriaceae</taxon>
        <taxon>Mycobacterium</taxon>
    </lineage>
</organism>
<dbReference type="InterPro" id="IPR050738">
    <property type="entry name" value="Sulfatase"/>
</dbReference>